<dbReference type="RefSeq" id="WP_164696131.1">
    <property type="nucleotide sequence ID" value="NZ_JAAIKB010000008.1"/>
</dbReference>
<evidence type="ECO:0000313" key="12">
    <source>
        <dbReference type="Proteomes" id="UP000475385"/>
    </source>
</evidence>
<keyword evidence="5 9" id="KW-0812">Transmembrane</keyword>
<keyword evidence="12" id="KW-1185">Reference proteome</keyword>
<comment type="caution">
    <text evidence="11">The sequence shown here is derived from an EMBL/GenBank/DDBJ whole genome shotgun (WGS) entry which is preliminary data.</text>
</comment>
<dbReference type="GO" id="GO:0005886">
    <property type="term" value="C:plasma membrane"/>
    <property type="evidence" value="ECO:0007669"/>
    <property type="project" value="UniProtKB-SubCell"/>
</dbReference>
<dbReference type="InterPro" id="IPR007387">
    <property type="entry name" value="TRAP_DctQ"/>
</dbReference>
<evidence type="ECO:0000256" key="1">
    <source>
        <dbReference type="ARBA" id="ARBA00004429"/>
    </source>
</evidence>
<evidence type="ECO:0000256" key="2">
    <source>
        <dbReference type="ARBA" id="ARBA00022448"/>
    </source>
</evidence>
<keyword evidence="2 9" id="KW-0813">Transport</keyword>
<feature type="transmembrane region" description="Helical" evidence="9">
    <location>
        <begin position="21"/>
        <end position="40"/>
    </location>
</feature>
<keyword evidence="4 9" id="KW-0997">Cell inner membrane</keyword>
<organism evidence="11 12">
    <name type="scientific">Falsiroseomonas algicola</name>
    <dbReference type="NCBI Taxonomy" id="2716930"/>
    <lineage>
        <taxon>Bacteria</taxon>
        <taxon>Pseudomonadati</taxon>
        <taxon>Pseudomonadota</taxon>
        <taxon>Alphaproteobacteria</taxon>
        <taxon>Acetobacterales</taxon>
        <taxon>Roseomonadaceae</taxon>
        <taxon>Falsiroseomonas</taxon>
    </lineage>
</organism>
<feature type="transmembrane region" description="Helical" evidence="9">
    <location>
        <begin position="99"/>
        <end position="121"/>
    </location>
</feature>
<dbReference type="Proteomes" id="UP000475385">
    <property type="component" value="Unassembled WGS sequence"/>
</dbReference>
<evidence type="ECO:0000256" key="5">
    <source>
        <dbReference type="ARBA" id="ARBA00022692"/>
    </source>
</evidence>
<keyword evidence="6 9" id="KW-1133">Transmembrane helix</keyword>
<comment type="function">
    <text evidence="9">Part of the tripartite ATP-independent periplasmic (TRAP) transport system.</text>
</comment>
<gene>
    <name evidence="11" type="ORF">G3576_19600</name>
</gene>
<keyword evidence="3" id="KW-1003">Cell membrane</keyword>
<dbReference type="Pfam" id="PF04290">
    <property type="entry name" value="DctQ"/>
    <property type="match status" value="1"/>
</dbReference>
<proteinExistence type="inferred from homology"/>
<evidence type="ECO:0000313" key="11">
    <source>
        <dbReference type="EMBL" id="NGM22234.1"/>
    </source>
</evidence>
<evidence type="ECO:0000256" key="9">
    <source>
        <dbReference type="RuleBase" id="RU369079"/>
    </source>
</evidence>
<comment type="subcellular location">
    <subcellularLocation>
        <location evidence="1 9">Cell inner membrane</location>
        <topology evidence="1 9">Multi-pass membrane protein</topology>
    </subcellularLocation>
</comment>
<dbReference type="PANTHER" id="PTHR35011">
    <property type="entry name" value="2,3-DIKETO-L-GULONATE TRAP TRANSPORTER SMALL PERMEASE PROTEIN YIAM"/>
    <property type="match status" value="1"/>
</dbReference>
<protein>
    <recommendedName>
        <fullName evidence="9">TRAP transporter small permease protein</fullName>
    </recommendedName>
</protein>
<dbReference type="GO" id="GO:0022857">
    <property type="term" value="F:transmembrane transporter activity"/>
    <property type="evidence" value="ECO:0007669"/>
    <property type="project" value="UniProtKB-UniRule"/>
</dbReference>
<dbReference type="PANTHER" id="PTHR35011:SF10">
    <property type="entry name" value="TRAP TRANSPORTER SMALL PERMEASE PROTEIN"/>
    <property type="match status" value="1"/>
</dbReference>
<dbReference type="AlphaFoldDB" id="A0A6M1LRF1"/>
<comment type="similarity">
    <text evidence="8 9">Belongs to the TRAP transporter small permease family.</text>
</comment>
<feature type="transmembrane region" description="Helical" evidence="9">
    <location>
        <begin position="141"/>
        <end position="161"/>
    </location>
</feature>
<evidence type="ECO:0000256" key="7">
    <source>
        <dbReference type="ARBA" id="ARBA00023136"/>
    </source>
</evidence>
<evidence type="ECO:0000259" key="10">
    <source>
        <dbReference type="Pfam" id="PF04290"/>
    </source>
</evidence>
<accession>A0A6M1LRF1</accession>
<keyword evidence="7 9" id="KW-0472">Membrane</keyword>
<dbReference type="GO" id="GO:0015740">
    <property type="term" value="P:C4-dicarboxylate transport"/>
    <property type="evidence" value="ECO:0007669"/>
    <property type="project" value="TreeGrafter"/>
</dbReference>
<comment type="subunit">
    <text evidence="9">The complex comprises the extracytoplasmic solute receptor protein and the two transmembrane proteins.</text>
</comment>
<evidence type="ECO:0000256" key="3">
    <source>
        <dbReference type="ARBA" id="ARBA00022475"/>
    </source>
</evidence>
<dbReference type="EMBL" id="JAAIKB010000008">
    <property type="protein sequence ID" value="NGM22234.1"/>
    <property type="molecule type" value="Genomic_DNA"/>
</dbReference>
<reference evidence="11 12" key="1">
    <citation type="submission" date="2020-03" db="EMBL/GenBank/DDBJ databases">
        <title>Roseomonas stagni sp. nov., isolated from pond water in Japan.</title>
        <authorList>
            <person name="Furuhata K."/>
            <person name="Miyamoto H."/>
            <person name="Goto K."/>
        </authorList>
    </citation>
    <scope>NUCLEOTIDE SEQUENCE [LARGE SCALE GENOMIC DNA]</scope>
    <source>
        <strain evidence="11 12">PeD5</strain>
    </source>
</reference>
<sequence>MTESASGRGPIDLLLRAVDGACTIGAWVAAVAAGLLALILITEVVATSFFSWSQPWAVEYAIYLQCMVLFCGAGWTLRQGGHIRVAIMLQALPVPAARILDMAGCAFAIGVLGYACSALWQQWLRTVDFGSTSFYPMATPLWIPQGFLTLGVTLLVLAFAARLVRLLLGQETEAKAALSGGGVE</sequence>
<name>A0A6M1LRF1_9PROT</name>
<evidence type="ECO:0000256" key="4">
    <source>
        <dbReference type="ARBA" id="ARBA00022519"/>
    </source>
</evidence>
<evidence type="ECO:0000256" key="8">
    <source>
        <dbReference type="ARBA" id="ARBA00038436"/>
    </source>
</evidence>
<dbReference type="InterPro" id="IPR055348">
    <property type="entry name" value="DctQ"/>
</dbReference>
<evidence type="ECO:0000256" key="6">
    <source>
        <dbReference type="ARBA" id="ARBA00022989"/>
    </source>
</evidence>
<feature type="transmembrane region" description="Helical" evidence="9">
    <location>
        <begin position="60"/>
        <end position="78"/>
    </location>
</feature>
<feature type="domain" description="Tripartite ATP-independent periplasmic transporters DctQ component" evidence="10">
    <location>
        <begin position="36"/>
        <end position="167"/>
    </location>
</feature>